<sequence>MTRAAVEAGFERFVEDAMDAALEHFNVARALRRGVDGPGASVVDRLLGDTRAVRRRVVEPRLQRYRRQVLAQFDVILEYAESDEGIDAFRDEILEHDIFAQSIRSDVPRARRQEIRDRLLERHRALGDAAAPLLDAPDDDFWAAAEATLDRPEAKRLVEEQFVLTRPVREYTDDLAISTTIDPGEVLGGLGRVLGGRLPSIEVTYTEEAIRALRRAEREVVADAIDEIDRRFEASEGP</sequence>
<dbReference type="AlphaFoldDB" id="A0A897NCP4"/>
<evidence type="ECO:0000313" key="1">
    <source>
        <dbReference type="EMBL" id="QSG10141.1"/>
    </source>
</evidence>
<accession>A0A897NCP4</accession>
<dbReference type="RefSeq" id="WP_229110294.1">
    <property type="nucleotide sequence ID" value="NZ_CP064788.1"/>
</dbReference>
<name>A0A897NCP4_9EURY</name>
<dbReference type="KEGG" id="hds:HSR122_2767"/>
<dbReference type="Proteomes" id="UP000662973">
    <property type="component" value="Chromosome"/>
</dbReference>
<organism evidence="1 2">
    <name type="scientific">Halapricum desulfuricans</name>
    <dbReference type="NCBI Taxonomy" id="2841257"/>
    <lineage>
        <taxon>Archaea</taxon>
        <taxon>Methanobacteriati</taxon>
        <taxon>Methanobacteriota</taxon>
        <taxon>Stenosarchaea group</taxon>
        <taxon>Halobacteria</taxon>
        <taxon>Halobacteriales</taxon>
        <taxon>Haloarculaceae</taxon>
        <taxon>Halapricum</taxon>
    </lineage>
</organism>
<dbReference type="GeneID" id="68853360"/>
<protein>
    <submittedName>
        <fullName evidence="1">Uncharacterized protein</fullName>
    </submittedName>
</protein>
<proteinExistence type="predicted"/>
<dbReference type="EMBL" id="CP064788">
    <property type="protein sequence ID" value="QSG10141.1"/>
    <property type="molecule type" value="Genomic_DNA"/>
</dbReference>
<gene>
    <name evidence="1" type="ORF">HSR122_2767</name>
</gene>
<keyword evidence="2" id="KW-1185">Reference proteome</keyword>
<reference evidence="1 2" key="1">
    <citation type="submission" date="2020-11" db="EMBL/GenBank/DDBJ databases">
        <title>Carbohydrate-dependent, anaerobic sulfur respiration: A novel catabolism in halophilic archaea.</title>
        <authorList>
            <person name="Sorokin D.Y."/>
            <person name="Messina E."/>
            <person name="Smedile F."/>
            <person name="La Cono V."/>
            <person name="Hallsworth J.E."/>
            <person name="Yakimov M.M."/>
        </authorList>
    </citation>
    <scope>NUCLEOTIDE SEQUENCE [LARGE SCALE GENOMIC DNA]</scope>
    <source>
        <strain evidence="1 2">HSR12-2</strain>
    </source>
</reference>
<evidence type="ECO:0000313" key="2">
    <source>
        <dbReference type="Proteomes" id="UP000662973"/>
    </source>
</evidence>